<evidence type="ECO:0000313" key="4">
    <source>
        <dbReference type="Proteomes" id="UP000013520"/>
    </source>
</evidence>
<protein>
    <submittedName>
        <fullName evidence="3">Malate/lactate dehydrogenase</fullName>
    </submittedName>
</protein>
<accession>R4KGP0</accession>
<dbReference type="GO" id="GO:0016491">
    <property type="term" value="F:oxidoreductase activity"/>
    <property type="evidence" value="ECO:0007669"/>
    <property type="project" value="UniProtKB-KW"/>
</dbReference>
<evidence type="ECO:0000313" key="3">
    <source>
        <dbReference type="EMBL" id="AGK99684.1"/>
    </source>
</evidence>
<dbReference type="PANTHER" id="PTHR11091">
    <property type="entry name" value="OXIDOREDUCTASE-RELATED"/>
    <property type="match status" value="1"/>
</dbReference>
<evidence type="ECO:0000256" key="2">
    <source>
        <dbReference type="ARBA" id="ARBA00023002"/>
    </source>
</evidence>
<dbReference type="Proteomes" id="UP000013520">
    <property type="component" value="Chromosome"/>
</dbReference>
<dbReference type="InterPro" id="IPR043144">
    <property type="entry name" value="Mal/L-sulf/L-lact_DH-like_ah"/>
</dbReference>
<dbReference type="HOGENOM" id="CLU_040452_2_0_9"/>
<name>R4KGP0_9FIRM</name>
<dbReference type="OrthoDB" id="9769447at2"/>
<dbReference type="STRING" id="767817.Desgi_0069"/>
<reference evidence="3 4" key="1">
    <citation type="submission" date="2012-01" db="EMBL/GenBank/DDBJ databases">
        <title>Complete sequence of Desulfotomaculum gibsoniae DSM 7213.</title>
        <authorList>
            <consortium name="US DOE Joint Genome Institute"/>
            <person name="Lucas S."/>
            <person name="Han J."/>
            <person name="Lapidus A."/>
            <person name="Cheng J.-F."/>
            <person name="Goodwin L."/>
            <person name="Pitluck S."/>
            <person name="Peters L."/>
            <person name="Ovchinnikova G."/>
            <person name="Teshima H."/>
            <person name="Detter J.C."/>
            <person name="Han C."/>
            <person name="Tapia R."/>
            <person name="Land M."/>
            <person name="Hauser L."/>
            <person name="Kyrpides N."/>
            <person name="Ivanova N."/>
            <person name="Pagani I."/>
            <person name="Parshina S."/>
            <person name="Plugge C."/>
            <person name="Muyzer G."/>
            <person name="Kuever J."/>
            <person name="Ivanova A."/>
            <person name="Nazina T."/>
            <person name="Klenk H.-P."/>
            <person name="Brambilla E."/>
            <person name="Spring S."/>
            <person name="Stams A.F."/>
            <person name="Woyke T."/>
        </authorList>
    </citation>
    <scope>NUCLEOTIDE SEQUENCE [LARGE SCALE GENOMIC DNA]</scope>
    <source>
        <strain evidence="3 4">DSM 7213</strain>
    </source>
</reference>
<dbReference type="InterPro" id="IPR036111">
    <property type="entry name" value="Mal/L-sulfo/L-lacto_DH-like_sf"/>
</dbReference>
<comment type="similarity">
    <text evidence="1">Belongs to the LDH2/MDH2 oxidoreductase family.</text>
</comment>
<dbReference type="InterPro" id="IPR043143">
    <property type="entry name" value="Mal/L-sulf/L-lact_DH-like_NADP"/>
</dbReference>
<keyword evidence="4" id="KW-1185">Reference proteome</keyword>
<sequence length="346" mass="36859">MDATFSAETLQLFCINLLVKSGVPYGDAEVVASVIIDTSLDGIDTHGISRLPVYLTCLQKGRINCKPEITVIKTAPSVAIIDGDNGLGQLVAVRAMEEAMKMARETGAGVVPVRHSNHFGAATYYCKMTAGADMFGMAFTNSPPGIPPWGGKKPYLGTNPISFGFPTGEIPVIVDMSSCNVARGNIILAAREGRAIPKGWAIDDKGKPTTDANKALEGAMLPLGGAKGYALALAVEMLSGIASGSAFGRHVGWIYNDSMEPADVGHFFIAINIANLMPVPEYIDRVELMKSEIRSVPLAENFDRIFLPGERKQIKATQRAKEGIPIKSGVLKELNKIAILLGAETL</sequence>
<organism evidence="3 4">
    <name type="scientific">Desulfoscipio gibsoniae DSM 7213</name>
    <dbReference type="NCBI Taxonomy" id="767817"/>
    <lineage>
        <taxon>Bacteria</taxon>
        <taxon>Bacillati</taxon>
        <taxon>Bacillota</taxon>
        <taxon>Clostridia</taxon>
        <taxon>Eubacteriales</taxon>
        <taxon>Desulfallaceae</taxon>
        <taxon>Desulfoscipio</taxon>
    </lineage>
</organism>
<keyword evidence="2" id="KW-0560">Oxidoreductase</keyword>
<dbReference type="RefSeq" id="WP_006523143.1">
    <property type="nucleotide sequence ID" value="NC_021184.1"/>
</dbReference>
<dbReference type="Gene3D" id="1.10.1530.10">
    <property type="match status" value="1"/>
</dbReference>
<dbReference type="Gene3D" id="3.30.1370.60">
    <property type="entry name" value="Hypothetical oxidoreductase yiak, domain 2"/>
    <property type="match status" value="1"/>
</dbReference>
<dbReference type="Pfam" id="PF02615">
    <property type="entry name" value="Ldh_2"/>
    <property type="match status" value="1"/>
</dbReference>
<proteinExistence type="inferred from homology"/>
<dbReference type="KEGG" id="dgi:Desgi_0069"/>
<dbReference type="SUPFAM" id="SSF89733">
    <property type="entry name" value="L-sulfolactate dehydrogenase-like"/>
    <property type="match status" value="1"/>
</dbReference>
<dbReference type="eggNOG" id="COG2055">
    <property type="taxonomic scope" value="Bacteria"/>
</dbReference>
<dbReference type="PANTHER" id="PTHR11091:SF0">
    <property type="entry name" value="MALATE DEHYDROGENASE"/>
    <property type="match status" value="1"/>
</dbReference>
<dbReference type="AlphaFoldDB" id="R4KGP0"/>
<dbReference type="EMBL" id="CP003273">
    <property type="protein sequence ID" value="AGK99684.1"/>
    <property type="molecule type" value="Genomic_DNA"/>
</dbReference>
<dbReference type="InterPro" id="IPR003767">
    <property type="entry name" value="Malate/L-lactate_DH-like"/>
</dbReference>
<gene>
    <name evidence="3" type="ORF">Desgi_0069</name>
</gene>
<evidence type="ECO:0000256" key="1">
    <source>
        <dbReference type="ARBA" id="ARBA00006056"/>
    </source>
</evidence>